<dbReference type="Proteomes" id="UP000599312">
    <property type="component" value="Unassembled WGS sequence"/>
</dbReference>
<protein>
    <submittedName>
        <fullName evidence="2">DUF1761 domain-containing protein</fullName>
    </submittedName>
</protein>
<comment type="caution">
    <text evidence="2">The sequence shown here is derived from an EMBL/GenBank/DDBJ whole genome shotgun (WGS) entry which is preliminary data.</text>
</comment>
<accession>A0A931BU94</accession>
<evidence type="ECO:0000256" key="1">
    <source>
        <dbReference type="SAM" id="Phobius"/>
    </source>
</evidence>
<dbReference type="RefSeq" id="WP_196270922.1">
    <property type="nucleotide sequence ID" value="NZ_JADQDO010000002.1"/>
</dbReference>
<evidence type="ECO:0000313" key="3">
    <source>
        <dbReference type="Proteomes" id="UP000599312"/>
    </source>
</evidence>
<keyword evidence="1" id="KW-0472">Membrane</keyword>
<proteinExistence type="predicted"/>
<dbReference type="Pfam" id="PF08570">
    <property type="entry name" value="DUF1761"/>
    <property type="match status" value="1"/>
</dbReference>
<dbReference type="InterPro" id="IPR013879">
    <property type="entry name" value="DUF1761"/>
</dbReference>
<evidence type="ECO:0000313" key="2">
    <source>
        <dbReference type="EMBL" id="MBF9232937.1"/>
    </source>
</evidence>
<feature type="transmembrane region" description="Helical" evidence="1">
    <location>
        <begin position="81"/>
        <end position="106"/>
    </location>
</feature>
<feature type="transmembrane region" description="Helical" evidence="1">
    <location>
        <begin position="53"/>
        <end position="74"/>
    </location>
</feature>
<dbReference type="AlphaFoldDB" id="A0A931BU94"/>
<gene>
    <name evidence="2" type="ORF">I2H38_06050</name>
</gene>
<organism evidence="2 3">
    <name type="scientific">Microvirga alba</name>
    <dbReference type="NCBI Taxonomy" id="2791025"/>
    <lineage>
        <taxon>Bacteria</taxon>
        <taxon>Pseudomonadati</taxon>
        <taxon>Pseudomonadota</taxon>
        <taxon>Alphaproteobacteria</taxon>
        <taxon>Hyphomicrobiales</taxon>
        <taxon>Methylobacteriaceae</taxon>
        <taxon>Microvirga</taxon>
    </lineage>
</organism>
<feature type="transmembrane region" description="Helical" evidence="1">
    <location>
        <begin position="118"/>
        <end position="136"/>
    </location>
</feature>
<keyword evidence="3" id="KW-1185">Reference proteome</keyword>
<sequence>MFATTNLWAILLAAIAAWLVGSVWYMVLAKPWMAALGKTKDELMGPSGKPSPIPLIVSFLAEIVMAVVLSGIIWHAGPVTVANGVTAGFLAWLGFVLTTMAVNHGFGGARPMLTVIDAGHWLAVLLIQGAIIGAFGR</sequence>
<name>A0A931BU94_9HYPH</name>
<dbReference type="EMBL" id="JADQDO010000002">
    <property type="protein sequence ID" value="MBF9232937.1"/>
    <property type="molecule type" value="Genomic_DNA"/>
</dbReference>
<reference evidence="2" key="1">
    <citation type="submission" date="2020-11" db="EMBL/GenBank/DDBJ databases">
        <authorList>
            <person name="Kim M.K."/>
        </authorList>
    </citation>
    <scope>NUCLEOTIDE SEQUENCE</scope>
    <source>
        <strain evidence="2">BT350</strain>
    </source>
</reference>
<keyword evidence="1" id="KW-1133">Transmembrane helix</keyword>
<keyword evidence="1" id="KW-0812">Transmembrane</keyword>